<dbReference type="EMBL" id="CABITT030000008">
    <property type="protein sequence ID" value="VVB15975.1"/>
    <property type="molecule type" value="Genomic_DNA"/>
</dbReference>
<organism evidence="2 3">
    <name type="scientific">Arabis nemorensis</name>
    <dbReference type="NCBI Taxonomy" id="586526"/>
    <lineage>
        <taxon>Eukaryota</taxon>
        <taxon>Viridiplantae</taxon>
        <taxon>Streptophyta</taxon>
        <taxon>Embryophyta</taxon>
        <taxon>Tracheophyta</taxon>
        <taxon>Spermatophyta</taxon>
        <taxon>Magnoliopsida</taxon>
        <taxon>eudicotyledons</taxon>
        <taxon>Gunneridae</taxon>
        <taxon>Pentapetalae</taxon>
        <taxon>rosids</taxon>
        <taxon>malvids</taxon>
        <taxon>Brassicales</taxon>
        <taxon>Brassicaceae</taxon>
        <taxon>Arabideae</taxon>
        <taxon>Arabis</taxon>
    </lineage>
</organism>
<accession>A0A565CQI3</accession>
<keyword evidence="3" id="KW-1185">Reference proteome</keyword>
<dbReference type="Proteomes" id="UP000489600">
    <property type="component" value="Unassembled WGS sequence"/>
</dbReference>
<feature type="region of interest" description="Disordered" evidence="1">
    <location>
        <begin position="1"/>
        <end position="26"/>
    </location>
</feature>
<feature type="compositionally biased region" description="Polar residues" evidence="1">
    <location>
        <begin position="12"/>
        <end position="24"/>
    </location>
</feature>
<name>A0A565CQI3_9BRAS</name>
<protein>
    <submittedName>
        <fullName evidence="2">Uncharacterized protein</fullName>
    </submittedName>
</protein>
<gene>
    <name evidence="2" type="ORF">ANE_LOCUS26419</name>
</gene>
<sequence>MQVPDGVVDSTPLAQSPRSNSGSGITVAPVNAVATADPEPTLTRVVAEEVTAKPMVKATNEANSH</sequence>
<comment type="caution">
    <text evidence="2">The sequence shown here is derived from an EMBL/GenBank/DDBJ whole genome shotgun (WGS) entry which is preliminary data.</text>
</comment>
<evidence type="ECO:0000313" key="3">
    <source>
        <dbReference type="Proteomes" id="UP000489600"/>
    </source>
</evidence>
<evidence type="ECO:0000256" key="1">
    <source>
        <dbReference type="SAM" id="MobiDB-lite"/>
    </source>
</evidence>
<proteinExistence type="predicted"/>
<reference evidence="2" key="1">
    <citation type="submission" date="2019-07" db="EMBL/GenBank/DDBJ databases">
        <authorList>
            <person name="Dittberner H."/>
        </authorList>
    </citation>
    <scope>NUCLEOTIDE SEQUENCE [LARGE SCALE GENOMIC DNA]</scope>
</reference>
<evidence type="ECO:0000313" key="2">
    <source>
        <dbReference type="EMBL" id="VVB15975.1"/>
    </source>
</evidence>
<dbReference type="AlphaFoldDB" id="A0A565CQI3"/>